<comment type="similarity">
    <text evidence="1 9">Belongs to the GHMP kinase family. IspE subfamily.</text>
</comment>
<evidence type="ECO:0000256" key="7">
    <source>
        <dbReference type="ARBA" id="ARBA00022840"/>
    </source>
</evidence>
<dbReference type="SUPFAM" id="SSF55060">
    <property type="entry name" value="GHMP Kinase, C-terminal domain"/>
    <property type="match status" value="1"/>
</dbReference>
<dbReference type="Pfam" id="PF08544">
    <property type="entry name" value="GHMP_kinases_C"/>
    <property type="match status" value="1"/>
</dbReference>
<evidence type="ECO:0000259" key="10">
    <source>
        <dbReference type="Pfam" id="PF00288"/>
    </source>
</evidence>
<reference evidence="13" key="1">
    <citation type="journal article" date="2019" name="Int. J. Syst. Evol. Microbiol.">
        <title>The Global Catalogue of Microorganisms (GCM) 10K type strain sequencing project: providing services to taxonomists for standard genome sequencing and annotation.</title>
        <authorList>
            <consortium name="The Broad Institute Genomics Platform"/>
            <consortium name="The Broad Institute Genome Sequencing Center for Infectious Disease"/>
            <person name="Wu L."/>
            <person name="Ma J."/>
        </authorList>
    </citation>
    <scope>NUCLEOTIDE SEQUENCE [LARGE SCALE GENOMIC DNA]</scope>
    <source>
        <strain evidence="13">CGMCC 1.15795</strain>
    </source>
</reference>
<dbReference type="PANTHER" id="PTHR43527:SF2">
    <property type="entry name" value="4-DIPHOSPHOCYTIDYL-2-C-METHYL-D-ERYTHRITOL KINASE, CHLOROPLASTIC"/>
    <property type="match status" value="1"/>
</dbReference>
<evidence type="ECO:0000259" key="11">
    <source>
        <dbReference type="Pfam" id="PF08544"/>
    </source>
</evidence>
<feature type="domain" description="GHMP kinase C-terminal" evidence="11">
    <location>
        <begin position="209"/>
        <end position="260"/>
    </location>
</feature>
<dbReference type="EC" id="2.7.1.148" evidence="2 9"/>
<dbReference type="NCBIfam" id="TIGR00154">
    <property type="entry name" value="ispE"/>
    <property type="match status" value="1"/>
</dbReference>
<keyword evidence="4 9" id="KW-0808">Transferase</keyword>
<dbReference type="Gene3D" id="3.30.70.890">
    <property type="entry name" value="GHMP kinase, C-terminal domain"/>
    <property type="match status" value="1"/>
</dbReference>
<dbReference type="SUPFAM" id="SSF54211">
    <property type="entry name" value="Ribosomal protein S5 domain 2-like"/>
    <property type="match status" value="1"/>
</dbReference>
<comment type="pathway">
    <text evidence="9">Isoprenoid biosynthesis; isopentenyl diphosphate biosynthesis via DXP pathway; isopentenyl diphosphate from 1-deoxy-D-xylulose 5-phosphate: step 3/6.</text>
</comment>
<feature type="active site" evidence="9">
    <location>
        <position position="8"/>
    </location>
</feature>
<keyword evidence="6 9" id="KW-0418">Kinase</keyword>
<evidence type="ECO:0000256" key="5">
    <source>
        <dbReference type="ARBA" id="ARBA00022741"/>
    </source>
</evidence>
<dbReference type="InterPro" id="IPR020568">
    <property type="entry name" value="Ribosomal_Su5_D2-typ_SF"/>
</dbReference>
<gene>
    <name evidence="9 12" type="primary">ispE</name>
    <name evidence="12" type="ORF">ACFSDX_04985</name>
</gene>
<evidence type="ECO:0000256" key="9">
    <source>
        <dbReference type="HAMAP-Rule" id="MF_00061"/>
    </source>
</evidence>
<dbReference type="RefSeq" id="WP_382312089.1">
    <property type="nucleotide sequence ID" value="NZ_JBHUFD010000001.1"/>
</dbReference>
<feature type="binding site" evidence="9">
    <location>
        <begin position="95"/>
        <end position="105"/>
    </location>
    <ligand>
        <name>ATP</name>
        <dbReference type="ChEBI" id="CHEBI:30616"/>
    </ligand>
</feature>
<keyword evidence="5 9" id="KW-0547">Nucleotide-binding</keyword>
<evidence type="ECO:0000256" key="4">
    <source>
        <dbReference type="ARBA" id="ARBA00022679"/>
    </source>
</evidence>
<dbReference type="PIRSF" id="PIRSF010376">
    <property type="entry name" value="IspE"/>
    <property type="match status" value="1"/>
</dbReference>
<dbReference type="Proteomes" id="UP001597197">
    <property type="component" value="Unassembled WGS sequence"/>
</dbReference>
<dbReference type="Gene3D" id="3.30.230.10">
    <property type="match status" value="1"/>
</dbReference>
<name>A0ABW4QQ90_9BACT</name>
<dbReference type="Pfam" id="PF00288">
    <property type="entry name" value="GHMP_kinases_N"/>
    <property type="match status" value="1"/>
</dbReference>
<feature type="active site" evidence="9">
    <location>
        <position position="137"/>
    </location>
</feature>
<evidence type="ECO:0000256" key="2">
    <source>
        <dbReference type="ARBA" id="ARBA00012052"/>
    </source>
</evidence>
<feature type="domain" description="GHMP kinase N-terminal" evidence="10">
    <location>
        <begin position="67"/>
        <end position="142"/>
    </location>
</feature>
<evidence type="ECO:0000256" key="8">
    <source>
        <dbReference type="ARBA" id="ARBA00032554"/>
    </source>
</evidence>
<dbReference type="InterPro" id="IPR004424">
    <property type="entry name" value="IspE"/>
</dbReference>
<dbReference type="GO" id="GO:0050515">
    <property type="term" value="F:4-(cytidine 5'-diphospho)-2-C-methyl-D-erythritol kinase activity"/>
    <property type="evidence" value="ECO:0007669"/>
    <property type="project" value="UniProtKB-EC"/>
</dbReference>
<dbReference type="InterPro" id="IPR014721">
    <property type="entry name" value="Ribsml_uS5_D2-typ_fold_subgr"/>
</dbReference>
<dbReference type="InterPro" id="IPR036554">
    <property type="entry name" value="GHMP_kinase_C_sf"/>
</dbReference>
<accession>A0ABW4QQ90</accession>
<sequence>MLTFPNAKLNLGLYVTAKRPDGYHALETVFLPLPWADALEVLPAPKGQTGPSLTLTGRPIPGEVATNLCLKAYELLKADFSDLPAAQLHLHKIVPIGAGLGGGSADAAFALRAINDVFKLNLTVAQLEGYARRLGADCAFFIENKPCLALERGDVFEPIALDLRGTACAVVYPGLHISTAQAFAGIVPRAPKMPLREALGQPLSTWRDTVSNDFEASLAPVYPVLADIKQQLYAAGAAYASLSGSGSAVYGLFPELAEAPALPWPSEYLVWRGQL</sequence>
<keyword evidence="9" id="KW-0414">Isoprene biosynthesis</keyword>
<keyword evidence="7 9" id="KW-0067">ATP-binding</keyword>
<dbReference type="InterPro" id="IPR006204">
    <property type="entry name" value="GHMP_kinase_N_dom"/>
</dbReference>
<keyword evidence="13" id="KW-1185">Reference proteome</keyword>
<comment type="catalytic activity">
    <reaction evidence="9">
        <text>4-CDP-2-C-methyl-D-erythritol + ATP = 4-CDP-2-C-methyl-D-erythritol 2-phosphate + ADP + H(+)</text>
        <dbReference type="Rhea" id="RHEA:18437"/>
        <dbReference type="ChEBI" id="CHEBI:15378"/>
        <dbReference type="ChEBI" id="CHEBI:30616"/>
        <dbReference type="ChEBI" id="CHEBI:57823"/>
        <dbReference type="ChEBI" id="CHEBI:57919"/>
        <dbReference type="ChEBI" id="CHEBI:456216"/>
        <dbReference type="EC" id="2.7.1.148"/>
    </reaction>
</comment>
<organism evidence="12 13">
    <name type="scientific">Hymenobacter bucti</name>
    <dbReference type="NCBI Taxonomy" id="1844114"/>
    <lineage>
        <taxon>Bacteria</taxon>
        <taxon>Pseudomonadati</taxon>
        <taxon>Bacteroidota</taxon>
        <taxon>Cytophagia</taxon>
        <taxon>Cytophagales</taxon>
        <taxon>Hymenobacteraceae</taxon>
        <taxon>Hymenobacter</taxon>
    </lineage>
</organism>
<proteinExistence type="inferred from homology"/>
<evidence type="ECO:0000256" key="6">
    <source>
        <dbReference type="ARBA" id="ARBA00022777"/>
    </source>
</evidence>
<protein>
    <recommendedName>
        <fullName evidence="3 9">4-diphosphocytidyl-2-C-methyl-D-erythritol kinase</fullName>
        <shortName evidence="9">CMK</shortName>
        <ecNumber evidence="2 9">2.7.1.148</ecNumber>
    </recommendedName>
    <alternativeName>
        <fullName evidence="8 9">4-(cytidine-5'-diphospho)-2-C-methyl-D-erythritol kinase</fullName>
    </alternativeName>
</protein>
<evidence type="ECO:0000256" key="3">
    <source>
        <dbReference type="ARBA" id="ARBA00017473"/>
    </source>
</evidence>
<comment type="function">
    <text evidence="9">Catalyzes the phosphorylation of the position 2 hydroxy group of 4-diphosphocytidyl-2C-methyl-D-erythritol.</text>
</comment>
<dbReference type="HAMAP" id="MF_00061">
    <property type="entry name" value="IspE"/>
    <property type="match status" value="1"/>
</dbReference>
<evidence type="ECO:0000256" key="1">
    <source>
        <dbReference type="ARBA" id="ARBA00009684"/>
    </source>
</evidence>
<comment type="caution">
    <text evidence="12">The sequence shown here is derived from an EMBL/GenBank/DDBJ whole genome shotgun (WGS) entry which is preliminary data.</text>
</comment>
<dbReference type="PANTHER" id="PTHR43527">
    <property type="entry name" value="4-DIPHOSPHOCYTIDYL-2-C-METHYL-D-ERYTHRITOL KINASE, CHLOROPLASTIC"/>
    <property type="match status" value="1"/>
</dbReference>
<dbReference type="EMBL" id="JBHUFD010000001">
    <property type="protein sequence ID" value="MFD1871768.1"/>
    <property type="molecule type" value="Genomic_DNA"/>
</dbReference>
<evidence type="ECO:0000313" key="12">
    <source>
        <dbReference type="EMBL" id="MFD1871768.1"/>
    </source>
</evidence>
<dbReference type="InterPro" id="IPR013750">
    <property type="entry name" value="GHMP_kinase_C_dom"/>
</dbReference>
<evidence type="ECO:0000313" key="13">
    <source>
        <dbReference type="Proteomes" id="UP001597197"/>
    </source>
</evidence>